<keyword evidence="2" id="KW-1185">Reference proteome</keyword>
<reference evidence="1 2" key="1">
    <citation type="journal article" date="2022" name="DNA Res.">
        <title>Chromosomal-level genome assembly of the orchid tree Bauhinia variegata (Leguminosae; Cercidoideae) supports the allotetraploid origin hypothesis of Bauhinia.</title>
        <authorList>
            <person name="Zhong Y."/>
            <person name="Chen Y."/>
            <person name="Zheng D."/>
            <person name="Pang J."/>
            <person name="Liu Y."/>
            <person name="Luo S."/>
            <person name="Meng S."/>
            <person name="Qian L."/>
            <person name="Wei D."/>
            <person name="Dai S."/>
            <person name="Zhou R."/>
        </authorList>
    </citation>
    <scope>NUCLEOTIDE SEQUENCE [LARGE SCALE GENOMIC DNA]</scope>
    <source>
        <strain evidence="1">BV-YZ2020</strain>
    </source>
</reference>
<accession>A0ACB9NGD0</accession>
<dbReference type="Proteomes" id="UP000828941">
    <property type="component" value="Chromosome 6"/>
</dbReference>
<organism evidence="1 2">
    <name type="scientific">Bauhinia variegata</name>
    <name type="common">Purple orchid tree</name>
    <name type="synonym">Phanera variegata</name>
    <dbReference type="NCBI Taxonomy" id="167791"/>
    <lineage>
        <taxon>Eukaryota</taxon>
        <taxon>Viridiplantae</taxon>
        <taxon>Streptophyta</taxon>
        <taxon>Embryophyta</taxon>
        <taxon>Tracheophyta</taxon>
        <taxon>Spermatophyta</taxon>
        <taxon>Magnoliopsida</taxon>
        <taxon>eudicotyledons</taxon>
        <taxon>Gunneridae</taxon>
        <taxon>Pentapetalae</taxon>
        <taxon>rosids</taxon>
        <taxon>fabids</taxon>
        <taxon>Fabales</taxon>
        <taxon>Fabaceae</taxon>
        <taxon>Cercidoideae</taxon>
        <taxon>Cercideae</taxon>
        <taxon>Bauhiniinae</taxon>
        <taxon>Bauhinia</taxon>
    </lineage>
</organism>
<evidence type="ECO:0000313" key="2">
    <source>
        <dbReference type="Proteomes" id="UP000828941"/>
    </source>
</evidence>
<name>A0ACB9NGD0_BAUVA</name>
<evidence type="ECO:0000313" key="1">
    <source>
        <dbReference type="EMBL" id="KAI4335423.1"/>
    </source>
</evidence>
<gene>
    <name evidence="1" type="ORF">L6164_014068</name>
</gene>
<comment type="caution">
    <text evidence="1">The sequence shown here is derived from an EMBL/GenBank/DDBJ whole genome shotgun (WGS) entry which is preliminary data.</text>
</comment>
<sequence>MMNPASLLQLQLMTQKCTLGCPVLDRCLGGGIPCNSLTELVGESGSGKTQFCLQLVLAAQLPPSRGGLYGSSFYIYTEFPFPKKRLRELCSKFRSSHKDLFPSDGSNGDDPCDRVLIQGVSTADKLFEEMRTIESYLVHSKSRLPIRVIVIDSIAALFRSDFDNTPLDLKRRSSLFFKISGKLKWLAKRFGLAVVVTNQVVDVIGANEGINGLRIGNLAYLYSSGRRVCPALGLGWASCVNSRLFLSRNEETSWVNEGGVVYQRSNTKRRISVVFAPHLPECSCEFEIHEKGVSGVEWRQ</sequence>
<proteinExistence type="predicted"/>
<dbReference type="EMBL" id="CM039431">
    <property type="protein sequence ID" value="KAI4335423.1"/>
    <property type="molecule type" value="Genomic_DNA"/>
</dbReference>
<protein>
    <submittedName>
        <fullName evidence="1">Uncharacterized protein</fullName>
    </submittedName>
</protein>